<proteinExistence type="inferred from homology"/>
<dbReference type="PANTHER" id="PTHR12149:SF8">
    <property type="entry name" value="PROTEIN-RIBULOSAMINE 3-KINASE"/>
    <property type="match status" value="1"/>
</dbReference>
<comment type="caution">
    <text evidence="3">The sequence shown here is derived from an EMBL/GenBank/DDBJ whole genome shotgun (WGS) entry which is preliminary data.</text>
</comment>
<dbReference type="PANTHER" id="PTHR12149">
    <property type="entry name" value="FRUCTOSAMINE 3 KINASE-RELATED PROTEIN"/>
    <property type="match status" value="1"/>
</dbReference>
<gene>
    <name evidence="3" type="ORF">GCM10007049_23370</name>
</gene>
<reference evidence="3" key="1">
    <citation type="journal article" date="2014" name="Int. J. Syst. Evol. Microbiol.">
        <title>Complete genome sequence of Corynebacterium casei LMG S-19264T (=DSM 44701T), isolated from a smear-ripened cheese.</title>
        <authorList>
            <consortium name="US DOE Joint Genome Institute (JGI-PGF)"/>
            <person name="Walter F."/>
            <person name="Albersmeier A."/>
            <person name="Kalinowski J."/>
            <person name="Ruckert C."/>
        </authorList>
    </citation>
    <scope>NUCLEOTIDE SEQUENCE</scope>
    <source>
        <strain evidence="3">KCTC 12368</strain>
    </source>
</reference>
<reference evidence="3" key="2">
    <citation type="submission" date="2020-09" db="EMBL/GenBank/DDBJ databases">
        <authorList>
            <person name="Sun Q."/>
            <person name="Kim S."/>
        </authorList>
    </citation>
    <scope>NUCLEOTIDE SEQUENCE</scope>
    <source>
        <strain evidence="3">KCTC 12368</strain>
    </source>
</reference>
<organism evidence="3 4">
    <name type="scientific">Echinicola pacifica</name>
    <dbReference type="NCBI Taxonomy" id="346377"/>
    <lineage>
        <taxon>Bacteria</taxon>
        <taxon>Pseudomonadati</taxon>
        <taxon>Bacteroidota</taxon>
        <taxon>Cytophagia</taxon>
        <taxon>Cytophagales</taxon>
        <taxon>Cyclobacteriaceae</taxon>
        <taxon>Echinicola</taxon>
    </lineage>
</organism>
<sequence>MHKPQSFYQEVLLDAIPDPTLLNSVRLISGGTMNQSVLLETDKGSFFLKSNHLPSSDVFVQEIKGLTLLHKHSPLQIPKTIGAGRIGDQNYILIEWIHGGYPNENYWFDLGRGLAELHIATAPQFGLEEDNYIAILPQKNNFHPSWSEFYTEERLEPMIGKAYYDGLVNKAFYKKFQTIYPKLEALMPKEKPALLHGDLWSGNVIVNKKGHPCLIDPAVYYGHREMDLAFSKLFGGFRTEFYEAYNDVFPLEPGFEERADIHNLYPLLVHLNLFGLSYLPGIKKVVNKYL</sequence>
<dbReference type="SUPFAM" id="SSF56112">
    <property type="entry name" value="Protein kinase-like (PK-like)"/>
    <property type="match status" value="1"/>
</dbReference>
<name>A0A918US30_9BACT</name>
<keyword evidence="2" id="KW-0418">Kinase</keyword>
<dbReference type="InterPro" id="IPR016477">
    <property type="entry name" value="Fructo-/Ketosamine-3-kinase"/>
</dbReference>
<keyword evidence="2" id="KW-0808">Transferase</keyword>
<comment type="similarity">
    <text evidence="1 2">Belongs to the fructosamine kinase family.</text>
</comment>
<accession>A0A918US30</accession>
<dbReference type="InterPro" id="IPR011009">
    <property type="entry name" value="Kinase-like_dom_sf"/>
</dbReference>
<dbReference type="Gene3D" id="3.90.1200.10">
    <property type="match status" value="1"/>
</dbReference>
<dbReference type="PIRSF" id="PIRSF006221">
    <property type="entry name" value="Ketosamine-3-kinase"/>
    <property type="match status" value="1"/>
</dbReference>
<evidence type="ECO:0000313" key="4">
    <source>
        <dbReference type="Proteomes" id="UP000619457"/>
    </source>
</evidence>
<evidence type="ECO:0000256" key="2">
    <source>
        <dbReference type="PIRNR" id="PIRNR006221"/>
    </source>
</evidence>
<dbReference type="Pfam" id="PF03881">
    <property type="entry name" value="Fructosamin_kin"/>
    <property type="match status" value="1"/>
</dbReference>
<dbReference type="GO" id="GO:0016301">
    <property type="term" value="F:kinase activity"/>
    <property type="evidence" value="ECO:0007669"/>
    <property type="project" value="UniProtKB-UniRule"/>
</dbReference>
<protein>
    <submittedName>
        <fullName evidence="3">Aminoglycoside phosphotransferase</fullName>
    </submittedName>
</protein>
<dbReference type="AlphaFoldDB" id="A0A918US30"/>
<dbReference type="RefSeq" id="WP_018472739.1">
    <property type="nucleotide sequence ID" value="NZ_BMWX01000003.1"/>
</dbReference>
<keyword evidence="4" id="KW-1185">Reference proteome</keyword>
<dbReference type="Proteomes" id="UP000619457">
    <property type="component" value="Unassembled WGS sequence"/>
</dbReference>
<evidence type="ECO:0000256" key="1">
    <source>
        <dbReference type="ARBA" id="ARBA00009460"/>
    </source>
</evidence>
<dbReference type="EMBL" id="BMWX01000003">
    <property type="protein sequence ID" value="GGZ29470.1"/>
    <property type="molecule type" value="Genomic_DNA"/>
</dbReference>
<dbReference type="Gene3D" id="3.30.200.20">
    <property type="entry name" value="Phosphorylase Kinase, domain 1"/>
    <property type="match status" value="1"/>
</dbReference>
<evidence type="ECO:0000313" key="3">
    <source>
        <dbReference type="EMBL" id="GGZ29470.1"/>
    </source>
</evidence>